<dbReference type="InterPro" id="IPR010800">
    <property type="entry name" value="GRP"/>
</dbReference>
<proteinExistence type="predicted"/>
<evidence type="ECO:0000313" key="4">
    <source>
        <dbReference type="Proteomes" id="UP000604825"/>
    </source>
</evidence>
<dbReference type="AlphaFoldDB" id="A0A811PX84"/>
<organism evidence="3 4">
    <name type="scientific">Miscanthus lutarioriparius</name>
    <dbReference type="NCBI Taxonomy" id="422564"/>
    <lineage>
        <taxon>Eukaryota</taxon>
        <taxon>Viridiplantae</taxon>
        <taxon>Streptophyta</taxon>
        <taxon>Embryophyta</taxon>
        <taxon>Tracheophyta</taxon>
        <taxon>Spermatophyta</taxon>
        <taxon>Magnoliopsida</taxon>
        <taxon>Liliopsida</taxon>
        <taxon>Poales</taxon>
        <taxon>Poaceae</taxon>
        <taxon>PACMAD clade</taxon>
        <taxon>Panicoideae</taxon>
        <taxon>Andropogonodae</taxon>
        <taxon>Andropogoneae</taxon>
        <taxon>Saccharinae</taxon>
        <taxon>Miscanthus</taxon>
    </lineage>
</organism>
<dbReference type="EMBL" id="CAJGYO010000008">
    <property type="protein sequence ID" value="CAD6250510.1"/>
    <property type="molecule type" value="Genomic_DNA"/>
</dbReference>
<evidence type="ECO:0008006" key="5">
    <source>
        <dbReference type="Google" id="ProtNLM"/>
    </source>
</evidence>
<feature type="compositionally biased region" description="Basic and acidic residues" evidence="1">
    <location>
        <begin position="28"/>
        <end position="38"/>
    </location>
</feature>
<feature type="chain" id="PRO_5032546334" description="Glycine-rich protein" evidence="2">
    <location>
        <begin position="23"/>
        <end position="89"/>
    </location>
</feature>
<dbReference type="Proteomes" id="UP000604825">
    <property type="component" value="Unassembled WGS sequence"/>
</dbReference>
<sequence>MASKALLVLALLLAATFLVASANEQAQAKEEKKADVQDWHGGGGYPGGGGGYPGGGGGRHGGAAATLAATAGGLLQPRVPWRLPVLLSP</sequence>
<dbReference type="Pfam" id="PF07172">
    <property type="entry name" value="GRP"/>
    <property type="match status" value="1"/>
</dbReference>
<name>A0A811PX84_9POAL</name>
<protein>
    <recommendedName>
        <fullName evidence="5">Glycine-rich protein</fullName>
    </recommendedName>
</protein>
<comment type="caution">
    <text evidence="3">The sequence shown here is derived from an EMBL/GenBank/DDBJ whole genome shotgun (WGS) entry which is preliminary data.</text>
</comment>
<dbReference type="PANTHER" id="PTHR37389:SF16">
    <property type="entry name" value="GLYCINE-RICH CELL WALL STRUCTURAL PROTEIN"/>
    <property type="match status" value="1"/>
</dbReference>
<evidence type="ECO:0000256" key="1">
    <source>
        <dbReference type="SAM" id="MobiDB-lite"/>
    </source>
</evidence>
<feature type="compositionally biased region" description="Gly residues" evidence="1">
    <location>
        <begin position="40"/>
        <end position="61"/>
    </location>
</feature>
<keyword evidence="2" id="KW-0732">Signal</keyword>
<reference evidence="3" key="1">
    <citation type="submission" date="2020-10" db="EMBL/GenBank/DDBJ databases">
        <authorList>
            <person name="Han B."/>
            <person name="Lu T."/>
            <person name="Zhao Q."/>
            <person name="Huang X."/>
            <person name="Zhao Y."/>
        </authorList>
    </citation>
    <scope>NUCLEOTIDE SEQUENCE</scope>
</reference>
<feature type="signal peptide" evidence="2">
    <location>
        <begin position="1"/>
        <end position="22"/>
    </location>
</feature>
<gene>
    <name evidence="3" type="ORF">NCGR_LOCUS34289</name>
</gene>
<dbReference type="PANTHER" id="PTHR37389">
    <property type="entry name" value="NODULIN-24"/>
    <property type="match status" value="1"/>
</dbReference>
<evidence type="ECO:0000256" key="2">
    <source>
        <dbReference type="SAM" id="SignalP"/>
    </source>
</evidence>
<evidence type="ECO:0000313" key="3">
    <source>
        <dbReference type="EMBL" id="CAD6250510.1"/>
    </source>
</evidence>
<accession>A0A811PX84</accession>
<feature type="region of interest" description="Disordered" evidence="1">
    <location>
        <begin position="28"/>
        <end position="63"/>
    </location>
</feature>
<keyword evidence="4" id="KW-1185">Reference proteome</keyword>